<dbReference type="PANTHER" id="PTHR21174:SF0">
    <property type="entry name" value="HD PHOSPHOHYDROLASE FAMILY PROTEIN-RELATED"/>
    <property type="match status" value="1"/>
</dbReference>
<keyword evidence="2" id="KW-1003">Cell membrane</keyword>
<evidence type="ECO:0000256" key="3">
    <source>
        <dbReference type="ARBA" id="ARBA00022692"/>
    </source>
</evidence>
<dbReference type="InterPro" id="IPR043760">
    <property type="entry name" value="PycTM_dom"/>
</dbReference>
<feature type="domain" description="HD/PDEase" evidence="10">
    <location>
        <begin position="26"/>
        <end position="141"/>
    </location>
</feature>
<protein>
    <submittedName>
        <fullName evidence="11">Pycsar system effector family protein</fullName>
    </submittedName>
</protein>
<dbReference type="InterPro" id="IPR009218">
    <property type="entry name" value="HD_phosphohydro"/>
</dbReference>
<gene>
    <name evidence="11" type="ORF">ABR189_13815</name>
</gene>
<dbReference type="InterPro" id="IPR003607">
    <property type="entry name" value="HD/PDEase_dom"/>
</dbReference>
<evidence type="ECO:0000256" key="2">
    <source>
        <dbReference type="ARBA" id="ARBA00022475"/>
    </source>
</evidence>
<feature type="transmembrane region" description="Helical" evidence="9">
    <location>
        <begin position="416"/>
        <end position="439"/>
    </location>
</feature>
<evidence type="ECO:0000256" key="4">
    <source>
        <dbReference type="ARBA" id="ARBA00022741"/>
    </source>
</evidence>
<evidence type="ECO:0000256" key="1">
    <source>
        <dbReference type="ARBA" id="ARBA00004236"/>
    </source>
</evidence>
<dbReference type="SMART" id="SM00471">
    <property type="entry name" value="HDc"/>
    <property type="match status" value="1"/>
</dbReference>
<keyword evidence="12" id="KW-1185">Reference proteome</keyword>
<keyword evidence="6" id="KW-0051">Antiviral defense</keyword>
<evidence type="ECO:0000256" key="9">
    <source>
        <dbReference type="SAM" id="Phobius"/>
    </source>
</evidence>
<name>A0ABV2T612_9BACT</name>
<dbReference type="CDD" id="cd00077">
    <property type="entry name" value="HDc"/>
    <property type="match status" value="1"/>
</dbReference>
<evidence type="ECO:0000313" key="11">
    <source>
        <dbReference type="EMBL" id="MET6998458.1"/>
    </source>
</evidence>
<keyword evidence="3 9" id="KW-0812">Transmembrane</keyword>
<dbReference type="InterPro" id="IPR006674">
    <property type="entry name" value="HD_domain"/>
</dbReference>
<keyword evidence="4" id="KW-0547">Nucleotide-binding</keyword>
<keyword evidence="7 9" id="KW-0472">Membrane</keyword>
<evidence type="ECO:0000259" key="10">
    <source>
        <dbReference type="SMART" id="SM00471"/>
    </source>
</evidence>
<keyword evidence="5 9" id="KW-1133">Transmembrane helix</keyword>
<feature type="transmembrane region" description="Helical" evidence="9">
    <location>
        <begin position="291"/>
        <end position="313"/>
    </location>
</feature>
<evidence type="ECO:0000256" key="7">
    <source>
        <dbReference type="ARBA" id="ARBA00023136"/>
    </source>
</evidence>
<organism evidence="11 12">
    <name type="scientific">Chitinophaga defluvii</name>
    <dbReference type="NCBI Taxonomy" id="3163343"/>
    <lineage>
        <taxon>Bacteria</taxon>
        <taxon>Pseudomonadati</taxon>
        <taxon>Bacteroidota</taxon>
        <taxon>Chitinophagia</taxon>
        <taxon>Chitinophagales</taxon>
        <taxon>Chitinophagaceae</taxon>
        <taxon>Chitinophaga</taxon>
    </lineage>
</organism>
<proteinExistence type="predicted"/>
<sequence length="442" mass="50050">MQKALIIEAARQYVTQQYQEHPHPQLVYHNLVHTKQVVQSAEQICAHYRLPEDELVAVFVAAWFHDLGYLLGTADRHEENGAAEAVSFLQQQEVTVPIQEMVKRCILATKMPQSPQSLPEQIVCDADLSHLGREDFKVRNKLLKQEVEMVGNKKISGIAWTTTTIVFLEQHHYFTEYCQTRYKQQKEENLRKLKSKLEKKQEAATEKEQAADAALAGVSSSGQPTDNTVVPIMRGIPAPENGGSNVPKVSGKEAGKDKPLKEKKLGRGVETMFRITSTNHIRLSSMADSKANIMISVNSIIISVILSVLVRRLEDYPNMVIPSFIFLFTSVTTIIFAILATRPNITSGVFTKDDIHKEKANLLFFGNFYKMSLQDYDWGMKQMMNNPDYLYGSMTKDVYHLGVVLGRKYKLLRISYNIFMFGLIISVLAFMTAAIFFPVKGY</sequence>
<dbReference type="SUPFAM" id="SSF109604">
    <property type="entry name" value="HD-domain/PDEase-like"/>
    <property type="match status" value="1"/>
</dbReference>
<dbReference type="EMBL" id="JBEXAC010000002">
    <property type="protein sequence ID" value="MET6998458.1"/>
    <property type="molecule type" value="Genomic_DNA"/>
</dbReference>
<dbReference type="Pfam" id="PF01966">
    <property type="entry name" value="HD"/>
    <property type="match status" value="1"/>
</dbReference>
<feature type="compositionally biased region" description="Polar residues" evidence="8">
    <location>
        <begin position="218"/>
        <end position="228"/>
    </location>
</feature>
<comment type="caution">
    <text evidence="11">The sequence shown here is derived from an EMBL/GenBank/DDBJ whole genome shotgun (WGS) entry which is preliminary data.</text>
</comment>
<evidence type="ECO:0000256" key="8">
    <source>
        <dbReference type="SAM" id="MobiDB-lite"/>
    </source>
</evidence>
<dbReference type="Pfam" id="PF18967">
    <property type="entry name" value="PycTM"/>
    <property type="match status" value="1"/>
</dbReference>
<reference evidence="11 12" key="1">
    <citation type="submission" date="2024-06" db="EMBL/GenBank/DDBJ databases">
        <title>Chitinophaga defluvii sp. nov., isolated from municipal sewage.</title>
        <authorList>
            <person name="Zhang L."/>
        </authorList>
    </citation>
    <scope>NUCLEOTIDE SEQUENCE [LARGE SCALE GENOMIC DNA]</scope>
    <source>
        <strain evidence="11 12">H8</strain>
    </source>
</reference>
<accession>A0ABV2T612</accession>
<evidence type="ECO:0000313" key="12">
    <source>
        <dbReference type="Proteomes" id="UP001549749"/>
    </source>
</evidence>
<evidence type="ECO:0000256" key="5">
    <source>
        <dbReference type="ARBA" id="ARBA00022989"/>
    </source>
</evidence>
<dbReference type="Gene3D" id="1.10.3210.10">
    <property type="entry name" value="Hypothetical protein af1432"/>
    <property type="match status" value="1"/>
</dbReference>
<dbReference type="PANTHER" id="PTHR21174">
    <property type="match status" value="1"/>
</dbReference>
<comment type="subcellular location">
    <subcellularLocation>
        <location evidence="1">Cell membrane</location>
    </subcellularLocation>
</comment>
<evidence type="ECO:0000256" key="6">
    <source>
        <dbReference type="ARBA" id="ARBA00023118"/>
    </source>
</evidence>
<feature type="transmembrane region" description="Helical" evidence="9">
    <location>
        <begin position="319"/>
        <end position="340"/>
    </location>
</feature>
<dbReference type="Proteomes" id="UP001549749">
    <property type="component" value="Unassembled WGS sequence"/>
</dbReference>
<feature type="region of interest" description="Disordered" evidence="8">
    <location>
        <begin position="201"/>
        <end position="257"/>
    </location>
</feature>
<feature type="compositionally biased region" description="Basic and acidic residues" evidence="8">
    <location>
        <begin position="201"/>
        <end position="210"/>
    </location>
</feature>
<dbReference type="RefSeq" id="WP_354661103.1">
    <property type="nucleotide sequence ID" value="NZ_JBEXAC010000002.1"/>
</dbReference>